<protein>
    <submittedName>
        <fullName evidence="1">14837_t:CDS:1</fullName>
    </submittedName>
</protein>
<dbReference type="EMBL" id="CAJVPW010022254">
    <property type="protein sequence ID" value="CAG8696737.1"/>
    <property type="molecule type" value="Genomic_DNA"/>
</dbReference>
<dbReference type="Proteomes" id="UP000789366">
    <property type="component" value="Unassembled WGS sequence"/>
</dbReference>
<accession>A0ACA9P7Y8</accession>
<organism evidence="1 2">
    <name type="scientific">Cetraspora pellucida</name>
    <dbReference type="NCBI Taxonomy" id="1433469"/>
    <lineage>
        <taxon>Eukaryota</taxon>
        <taxon>Fungi</taxon>
        <taxon>Fungi incertae sedis</taxon>
        <taxon>Mucoromycota</taxon>
        <taxon>Glomeromycotina</taxon>
        <taxon>Glomeromycetes</taxon>
        <taxon>Diversisporales</taxon>
        <taxon>Gigasporaceae</taxon>
        <taxon>Cetraspora</taxon>
    </lineage>
</organism>
<sequence>MEFNLMLNEDTTSSANAPVEFSFDNEEDESNCIGTSACEPKSNIEAVIDITNKETQYGECHIMNDDNIRCAQRIKDDGQINIAKTHSNAKNKFLIRSLLKFLIREICRLIWCRENHFNESRNRQCFLGITCSWIDEGFKIHEALLTSNVARSCLIKVTLMDLENVIKDIDLENVIKDIDLENVVKDIDLENVVKDIDLENVVKDIDLENIIKDIDL</sequence>
<proteinExistence type="predicted"/>
<evidence type="ECO:0000313" key="1">
    <source>
        <dbReference type="EMBL" id="CAG8696737.1"/>
    </source>
</evidence>
<keyword evidence="2" id="KW-1185">Reference proteome</keyword>
<comment type="caution">
    <text evidence="1">The sequence shown here is derived from an EMBL/GenBank/DDBJ whole genome shotgun (WGS) entry which is preliminary data.</text>
</comment>
<name>A0ACA9P7Y8_9GLOM</name>
<reference evidence="1" key="1">
    <citation type="submission" date="2021-06" db="EMBL/GenBank/DDBJ databases">
        <authorList>
            <person name="Kallberg Y."/>
            <person name="Tangrot J."/>
            <person name="Rosling A."/>
        </authorList>
    </citation>
    <scope>NUCLEOTIDE SEQUENCE</scope>
    <source>
        <strain evidence="1">28 12/20/2015</strain>
    </source>
</reference>
<evidence type="ECO:0000313" key="2">
    <source>
        <dbReference type="Proteomes" id="UP000789366"/>
    </source>
</evidence>
<gene>
    <name evidence="1" type="ORF">SPELUC_LOCUS11058</name>
</gene>